<comment type="caution">
    <text evidence="3">The sequence shown here is derived from an EMBL/GenBank/DDBJ whole genome shotgun (WGS) entry which is preliminary data.</text>
</comment>
<evidence type="ECO:0000313" key="3">
    <source>
        <dbReference type="EMBL" id="MDW2797588.1"/>
    </source>
</evidence>
<dbReference type="InterPro" id="IPR013766">
    <property type="entry name" value="Thioredoxin_domain"/>
</dbReference>
<keyword evidence="4" id="KW-1185">Reference proteome</keyword>
<dbReference type="InterPro" id="IPR036249">
    <property type="entry name" value="Thioredoxin-like_sf"/>
</dbReference>
<gene>
    <name evidence="3" type="ORF">RZO55_08365</name>
</gene>
<dbReference type="Proteomes" id="UP001276854">
    <property type="component" value="Unassembled WGS sequence"/>
</dbReference>
<sequence length="194" mass="21612">MENEMMKNNKNSWVKILIVILALVVVAGIYVYKKAEEDKLNNQNTAQTDSVNAGKESTDGENSLLEISSVDLDKIKSYGLPFVIDFGSDSCIPCKEMAPVLETLHEDLQGKAIVHFVDVWKNTTAANNFPVSVIPTQVFFNADGTPFVPSDELAQEIQFTMYSSKDTKEHVFTVHQGGITEEQMRKIFAEMGVE</sequence>
<name>A0ABU4GJ07_9CLOT</name>
<dbReference type="EMBL" id="JAWONS010000124">
    <property type="protein sequence ID" value="MDW2797588.1"/>
    <property type="molecule type" value="Genomic_DNA"/>
</dbReference>
<dbReference type="Pfam" id="PF00085">
    <property type="entry name" value="Thioredoxin"/>
    <property type="match status" value="1"/>
</dbReference>
<dbReference type="Gene3D" id="3.40.30.10">
    <property type="entry name" value="Glutaredoxin"/>
    <property type="match status" value="1"/>
</dbReference>
<evidence type="ECO:0000259" key="2">
    <source>
        <dbReference type="PROSITE" id="PS51352"/>
    </source>
</evidence>
<proteinExistence type="predicted"/>
<feature type="domain" description="Thioredoxin" evidence="2">
    <location>
        <begin position="42"/>
        <end position="193"/>
    </location>
</feature>
<accession>A0ABU4GJ07</accession>
<dbReference type="SUPFAM" id="SSF52833">
    <property type="entry name" value="Thioredoxin-like"/>
    <property type="match status" value="1"/>
</dbReference>
<dbReference type="PROSITE" id="PS51352">
    <property type="entry name" value="THIOREDOXIN_2"/>
    <property type="match status" value="1"/>
</dbReference>
<evidence type="ECO:0000256" key="1">
    <source>
        <dbReference type="SAM" id="Phobius"/>
    </source>
</evidence>
<dbReference type="CDD" id="cd02947">
    <property type="entry name" value="TRX_family"/>
    <property type="match status" value="1"/>
</dbReference>
<feature type="transmembrane region" description="Helical" evidence="1">
    <location>
        <begin position="12"/>
        <end position="32"/>
    </location>
</feature>
<reference evidence="3 4" key="1">
    <citation type="submission" date="2023-10" db="EMBL/GenBank/DDBJ databases">
        <title>A novel Glycoside Hydrolase 43-Like Enzyme from Clostrdium boliviensis is an Endo-xylanase, and a Candidate for Xylooligosaccharides Production from Different Xylan Substrates.</title>
        <authorList>
            <person name="Alvarez M.T."/>
            <person name="Rocabado-Villegas L.R."/>
            <person name="Salas-Veizaga D.M."/>
            <person name="Linares-Pasten J.A."/>
            <person name="Gudmundsdottir E.E."/>
            <person name="Hreggvidsson G.O."/>
            <person name="Adlercreutz P."/>
            <person name="Nordberg Karlsson E."/>
        </authorList>
    </citation>
    <scope>NUCLEOTIDE SEQUENCE [LARGE SCALE GENOMIC DNA]</scope>
    <source>
        <strain evidence="3 4">E-1</strain>
    </source>
</reference>
<evidence type="ECO:0000313" key="4">
    <source>
        <dbReference type="Proteomes" id="UP001276854"/>
    </source>
</evidence>
<keyword evidence="1" id="KW-1133">Transmembrane helix</keyword>
<organism evidence="3 4">
    <name type="scientific">Clostridium boliviensis</name>
    <dbReference type="NCBI Taxonomy" id="318465"/>
    <lineage>
        <taxon>Bacteria</taxon>
        <taxon>Bacillati</taxon>
        <taxon>Bacillota</taxon>
        <taxon>Clostridia</taxon>
        <taxon>Eubacteriales</taxon>
        <taxon>Clostridiaceae</taxon>
        <taxon>Clostridium</taxon>
    </lineage>
</organism>
<keyword evidence="1" id="KW-0812">Transmembrane</keyword>
<keyword evidence="1" id="KW-0472">Membrane</keyword>
<dbReference type="RefSeq" id="WP_318063838.1">
    <property type="nucleotide sequence ID" value="NZ_JAWONS010000124.1"/>
</dbReference>
<protein>
    <submittedName>
        <fullName evidence="3">Thioredoxin family protein</fullName>
    </submittedName>
</protein>